<sequence>MAVSGAMEQVHRTLSDPTFGNDMLSVLNDMRAEGLLLDVTVVVGEEEFMAHSTVLAYGSDFFRRLFASGMRESKDNRVDLKDPSITAEGFRPLLNFLYSGELTVSIESVYDVLLVANHLQIQSVMKLCYEFVSQNMRDAPLDLANYAKAEKLADAYGLITLQEKVNSALSENFLELSTSDEFLQYTTAEQLMKLLKTNDLVSPSELQVYEAVVRWLMHDEQTRIPHTTEVLSHVRFALLDQSTLSGLLQTDMGATECCRQLILEAMAYHSYPSEMKQGIDWPRSRPRTSASKKTSLTLASGKAWAFTANGWRKQKTMCAPGPIQAVAVVGNVLYAMVQSSFQFYDPATNTWKSLPFPPNCQYDTARMTAMDTTIFIVVDKGDNRSSNAYCYEVSEGRWSRIRSFPRSSDGVALTSCQGALFAIGGYAHHPVDPKVTQRRPPQNGFAFGLGQPSVPTPQIEHRKEPVSAVEAFFPPKKSWEAVSPTTRPHAEATTMVKADTIYIAGGQSLYAAVEMCRVLVKDDVTVSAWSVVPQPSCVHKFASQVTVIDRKAYFILGGQMHFTGKFVDTHTSEEDVEDMCLAFRKGLNTSGVEVCVTLALPEAKDE</sequence>
<dbReference type="Gene3D" id="2.120.10.80">
    <property type="entry name" value="Kelch-type beta propeller"/>
    <property type="match status" value="1"/>
</dbReference>
<dbReference type="SUPFAM" id="SSF54695">
    <property type="entry name" value="POZ domain"/>
    <property type="match status" value="1"/>
</dbReference>
<proteinExistence type="predicted"/>
<dbReference type="PANTHER" id="PTHR45632:SF13">
    <property type="entry name" value="KELCH-LIKE PROTEIN 26"/>
    <property type="match status" value="1"/>
</dbReference>
<dbReference type="EMBL" id="GG666559">
    <property type="protein sequence ID" value="EEN55488.1"/>
    <property type="molecule type" value="Genomic_DNA"/>
</dbReference>
<dbReference type="PANTHER" id="PTHR45632">
    <property type="entry name" value="LD33804P"/>
    <property type="match status" value="1"/>
</dbReference>
<dbReference type="PROSITE" id="PS50097">
    <property type="entry name" value="BTB"/>
    <property type="match status" value="1"/>
</dbReference>
<dbReference type="SMART" id="SM00225">
    <property type="entry name" value="BTB"/>
    <property type="match status" value="1"/>
</dbReference>
<dbReference type="Pfam" id="PF07707">
    <property type="entry name" value="BACK"/>
    <property type="match status" value="1"/>
</dbReference>
<evidence type="ECO:0000256" key="2">
    <source>
        <dbReference type="ARBA" id="ARBA00022737"/>
    </source>
</evidence>
<reference evidence="4" key="1">
    <citation type="journal article" date="2008" name="Nature">
        <title>The amphioxus genome and the evolution of the chordate karyotype.</title>
        <authorList>
            <consortium name="US DOE Joint Genome Institute (JGI-PGF)"/>
            <person name="Putnam N.H."/>
            <person name="Butts T."/>
            <person name="Ferrier D.E.K."/>
            <person name="Furlong R.F."/>
            <person name="Hellsten U."/>
            <person name="Kawashima T."/>
            <person name="Robinson-Rechavi M."/>
            <person name="Shoguchi E."/>
            <person name="Terry A."/>
            <person name="Yu J.-K."/>
            <person name="Benito-Gutierrez E.L."/>
            <person name="Dubchak I."/>
            <person name="Garcia-Fernandez J."/>
            <person name="Gibson-Brown J.J."/>
            <person name="Grigoriev I.V."/>
            <person name="Horton A.C."/>
            <person name="de Jong P.J."/>
            <person name="Jurka J."/>
            <person name="Kapitonov V.V."/>
            <person name="Kohara Y."/>
            <person name="Kuroki Y."/>
            <person name="Lindquist E."/>
            <person name="Lucas S."/>
            <person name="Osoegawa K."/>
            <person name="Pennacchio L.A."/>
            <person name="Salamov A.A."/>
            <person name="Satou Y."/>
            <person name="Sauka-Spengler T."/>
            <person name="Schmutz J."/>
            <person name="Shin-I T."/>
            <person name="Toyoda A."/>
            <person name="Bronner-Fraser M."/>
            <person name="Fujiyama A."/>
            <person name="Holland L.Z."/>
            <person name="Holland P.W.H."/>
            <person name="Satoh N."/>
            <person name="Rokhsar D.S."/>
        </authorList>
    </citation>
    <scope>NUCLEOTIDE SEQUENCE [LARGE SCALE GENOMIC DNA]</scope>
    <source>
        <strain evidence="4">S238N-H82</strain>
        <tissue evidence="4">Testes</tissue>
    </source>
</reference>
<dbReference type="Pfam" id="PF00651">
    <property type="entry name" value="BTB"/>
    <property type="match status" value="1"/>
</dbReference>
<organism>
    <name type="scientific">Branchiostoma floridae</name>
    <name type="common">Florida lancelet</name>
    <name type="synonym">Amphioxus</name>
    <dbReference type="NCBI Taxonomy" id="7739"/>
    <lineage>
        <taxon>Eukaryota</taxon>
        <taxon>Metazoa</taxon>
        <taxon>Chordata</taxon>
        <taxon>Cephalochordata</taxon>
        <taxon>Leptocardii</taxon>
        <taxon>Amphioxiformes</taxon>
        <taxon>Branchiostomatidae</taxon>
        <taxon>Branchiostoma</taxon>
    </lineage>
</organism>
<dbReference type="Gene3D" id="1.25.40.420">
    <property type="match status" value="1"/>
</dbReference>
<protein>
    <recommendedName>
        <fullName evidence="3">BTB domain-containing protein</fullName>
    </recommendedName>
</protein>
<dbReference type="AlphaFoldDB" id="C3YW34"/>
<name>C3YW34_BRAFL</name>
<keyword evidence="2" id="KW-0677">Repeat</keyword>
<keyword evidence="1" id="KW-0880">Kelch repeat</keyword>
<evidence type="ECO:0000259" key="3">
    <source>
        <dbReference type="PROSITE" id="PS50097"/>
    </source>
</evidence>
<dbReference type="InParanoid" id="C3YW34"/>
<dbReference type="SUPFAM" id="SSF117281">
    <property type="entry name" value="Kelch motif"/>
    <property type="match status" value="1"/>
</dbReference>
<dbReference type="InterPro" id="IPR015915">
    <property type="entry name" value="Kelch-typ_b-propeller"/>
</dbReference>
<dbReference type="InterPro" id="IPR011705">
    <property type="entry name" value="BACK"/>
</dbReference>
<dbReference type="eggNOG" id="KOG4441">
    <property type="taxonomic scope" value="Eukaryota"/>
</dbReference>
<feature type="domain" description="BTB" evidence="3">
    <location>
        <begin position="37"/>
        <end position="106"/>
    </location>
</feature>
<dbReference type="InterPro" id="IPR011333">
    <property type="entry name" value="SKP1/BTB/POZ_sf"/>
</dbReference>
<gene>
    <name evidence="4" type="ORF">BRAFLDRAFT_81019</name>
</gene>
<dbReference type="InterPro" id="IPR000210">
    <property type="entry name" value="BTB/POZ_dom"/>
</dbReference>
<evidence type="ECO:0000256" key="1">
    <source>
        <dbReference type="ARBA" id="ARBA00022441"/>
    </source>
</evidence>
<accession>C3YW34</accession>
<evidence type="ECO:0000313" key="4">
    <source>
        <dbReference type="EMBL" id="EEN55488.1"/>
    </source>
</evidence>
<dbReference type="Gene3D" id="3.30.710.10">
    <property type="entry name" value="Potassium Channel Kv1.1, Chain A"/>
    <property type="match status" value="1"/>
</dbReference>
<dbReference type="SMART" id="SM00875">
    <property type="entry name" value="BACK"/>
    <property type="match status" value="1"/>
</dbReference>